<dbReference type="GO" id="GO:0001671">
    <property type="term" value="F:ATPase activator activity"/>
    <property type="evidence" value="ECO:0007669"/>
    <property type="project" value="TreeGrafter"/>
</dbReference>
<evidence type="ECO:0000256" key="1">
    <source>
        <dbReference type="ARBA" id="ARBA00004167"/>
    </source>
</evidence>
<evidence type="ECO:0000313" key="11">
    <source>
        <dbReference type="Proteomes" id="UP000663879"/>
    </source>
</evidence>
<evidence type="ECO:0000259" key="9">
    <source>
        <dbReference type="Pfam" id="PF20520"/>
    </source>
</evidence>
<feature type="chain" id="PRO_5032656871" description="V-type proton ATPase subunit S1/VOA1 transmembrane domain-containing protein" evidence="8">
    <location>
        <begin position="18"/>
        <end position="376"/>
    </location>
</feature>
<evidence type="ECO:0000313" key="10">
    <source>
        <dbReference type="EMBL" id="CAF0803801.1"/>
    </source>
</evidence>
<comment type="subcellular location">
    <subcellularLocation>
        <location evidence="1">Membrane</location>
        <topology evidence="1">Single-pass membrane protein</topology>
    </subcellularLocation>
</comment>
<comment type="caution">
    <text evidence="10">The sequence shown here is derived from an EMBL/GenBank/DDBJ whole genome shotgun (WGS) entry which is preliminary data.</text>
</comment>
<sequence length="376" mass="42134">MLLVSITLLGFLSLLNAEQVPVLTFFNQAQSRPSIVGKIIGKGDFLGEIKDNLNQNLNLIVIDKLTTQDLTFSVRKLDLKSNVDLKPQVESPYETIKNYANNHNIKLNILEFENLEDALNAFNKLHQSSNVILTGKSSQSRSKRDTEKENELTNGNSTTYLYGDECAAYFDSIYFIDLANLQTSTYIPLKIENETYPFMCKNGSATQEFTVKFQKNDGILGASIVSLTLAFRKTNNSRYYVLDSSTVLLNDTKTLSLVYMGAPYGMETPVNYSFVCTKTAFKVQNTTDGKTNSKVWFYIENLQLQPTGVDRNETSYTFGPINYCQGFFSSGIWMAITASLILAFILAFGVSLLMNVKTMDRFDDPKGKPLNIGAEK</sequence>
<evidence type="ECO:0000256" key="4">
    <source>
        <dbReference type="ARBA" id="ARBA00022989"/>
    </source>
</evidence>
<keyword evidence="3 7" id="KW-0812">Transmembrane</keyword>
<protein>
    <recommendedName>
        <fullName evidence="9">V-type proton ATPase subunit S1/VOA1 transmembrane domain-containing protein</fullName>
    </recommendedName>
</protein>
<reference evidence="10" key="1">
    <citation type="submission" date="2021-02" db="EMBL/GenBank/DDBJ databases">
        <authorList>
            <person name="Nowell W R."/>
        </authorList>
    </citation>
    <scope>NUCLEOTIDE SEQUENCE</scope>
    <source>
        <strain evidence="10">Ploen Becks lab</strain>
    </source>
</reference>
<dbReference type="InterPro" id="IPR046756">
    <property type="entry name" value="VAS1/VOA1_TM"/>
</dbReference>
<dbReference type="EMBL" id="CAJNOC010000795">
    <property type="protein sequence ID" value="CAF0803801.1"/>
    <property type="molecule type" value="Genomic_DNA"/>
</dbReference>
<gene>
    <name evidence="10" type="ORF">OXX778_LOCUS6611</name>
</gene>
<keyword evidence="5 7" id="KW-0472">Membrane</keyword>
<dbReference type="Proteomes" id="UP000663879">
    <property type="component" value="Unassembled WGS sequence"/>
</dbReference>
<evidence type="ECO:0000256" key="3">
    <source>
        <dbReference type="ARBA" id="ARBA00022692"/>
    </source>
</evidence>
<proteinExistence type="inferred from homology"/>
<keyword evidence="11" id="KW-1185">Reference proteome</keyword>
<feature type="domain" description="V-type proton ATPase subunit S1/VOA1 transmembrane" evidence="9">
    <location>
        <begin position="326"/>
        <end position="364"/>
    </location>
</feature>
<keyword evidence="4 7" id="KW-1133">Transmembrane helix</keyword>
<comment type="similarity">
    <text evidence="2">Belongs to the vacuolar ATPase subunit S1 family.</text>
</comment>
<feature type="compositionally biased region" description="Basic and acidic residues" evidence="6">
    <location>
        <begin position="142"/>
        <end position="151"/>
    </location>
</feature>
<evidence type="ECO:0000256" key="8">
    <source>
        <dbReference type="SAM" id="SignalP"/>
    </source>
</evidence>
<evidence type="ECO:0000256" key="6">
    <source>
        <dbReference type="SAM" id="MobiDB-lite"/>
    </source>
</evidence>
<dbReference type="GO" id="GO:0033176">
    <property type="term" value="C:proton-transporting V-type ATPase complex"/>
    <property type="evidence" value="ECO:0007669"/>
    <property type="project" value="TreeGrafter"/>
</dbReference>
<accession>A0A813SRV8</accession>
<keyword evidence="8" id="KW-0732">Signal</keyword>
<dbReference type="Pfam" id="PF20520">
    <property type="entry name" value="Ac45-VOA1_TM"/>
    <property type="match status" value="1"/>
</dbReference>
<dbReference type="GO" id="GO:0030641">
    <property type="term" value="P:regulation of cellular pH"/>
    <property type="evidence" value="ECO:0007669"/>
    <property type="project" value="TreeGrafter"/>
</dbReference>
<name>A0A813SRV8_9BILA</name>
<dbReference type="OrthoDB" id="9985059at2759"/>
<dbReference type="Gene3D" id="2.40.160.110">
    <property type="match status" value="1"/>
</dbReference>
<feature type="transmembrane region" description="Helical" evidence="7">
    <location>
        <begin position="332"/>
        <end position="356"/>
    </location>
</feature>
<dbReference type="InterPro" id="IPR008388">
    <property type="entry name" value="Ac45_acc_su"/>
</dbReference>
<evidence type="ECO:0000256" key="7">
    <source>
        <dbReference type="SAM" id="Phobius"/>
    </source>
</evidence>
<evidence type="ECO:0000256" key="2">
    <source>
        <dbReference type="ARBA" id="ARBA00009037"/>
    </source>
</evidence>
<dbReference type="PANTHER" id="PTHR12471">
    <property type="entry name" value="VACUOLAR ATP SYNTHASE SUBUNIT S1"/>
    <property type="match status" value="1"/>
</dbReference>
<feature type="signal peptide" evidence="8">
    <location>
        <begin position="1"/>
        <end position="17"/>
    </location>
</feature>
<feature type="region of interest" description="Disordered" evidence="6">
    <location>
        <begin position="134"/>
        <end position="154"/>
    </location>
</feature>
<evidence type="ECO:0000256" key="5">
    <source>
        <dbReference type="ARBA" id="ARBA00023136"/>
    </source>
</evidence>
<dbReference type="PANTHER" id="PTHR12471:SF7">
    <property type="entry name" value="V-TYPE PROTON ATPASE SUBUNIT S1"/>
    <property type="match status" value="1"/>
</dbReference>
<dbReference type="AlphaFoldDB" id="A0A813SRV8"/>
<organism evidence="10 11">
    <name type="scientific">Brachionus calyciflorus</name>
    <dbReference type="NCBI Taxonomy" id="104777"/>
    <lineage>
        <taxon>Eukaryota</taxon>
        <taxon>Metazoa</taxon>
        <taxon>Spiralia</taxon>
        <taxon>Gnathifera</taxon>
        <taxon>Rotifera</taxon>
        <taxon>Eurotatoria</taxon>
        <taxon>Monogononta</taxon>
        <taxon>Pseudotrocha</taxon>
        <taxon>Ploima</taxon>
        <taxon>Brachionidae</taxon>
        <taxon>Brachionus</taxon>
    </lineage>
</organism>